<proteinExistence type="predicted"/>
<keyword evidence="5" id="KW-1185">Reference proteome</keyword>
<evidence type="ECO:0000313" key="4">
    <source>
        <dbReference type="EMBL" id="SPJ25462.1"/>
    </source>
</evidence>
<keyword evidence="2" id="KW-0472">Membrane</keyword>
<name>A0A2R8BZ90_9RHOB</name>
<feature type="transmembrane region" description="Helical" evidence="2">
    <location>
        <begin position="13"/>
        <end position="32"/>
    </location>
</feature>
<feature type="transmembrane region" description="Helical" evidence="2">
    <location>
        <begin position="142"/>
        <end position="167"/>
    </location>
</feature>
<dbReference type="RefSeq" id="WP_108895267.1">
    <property type="nucleotide sequence ID" value="NZ_ONZF01000009.1"/>
</dbReference>
<reference evidence="4 5" key="1">
    <citation type="submission" date="2018-03" db="EMBL/GenBank/DDBJ databases">
        <authorList>
            <person name="Keele B.F."/>
        </authorList>
    </citation>
    <scope>NUCLEOTIDE SEQUENCE [LARGE SCALE GENOMIC DNA]</scope>
    <source>
        <strain evidence="4 5">CECT 8504</strain>
    </source>
</reference>
<dbReference type="AlphaFoldDB" id="A0A2R8BZ90"/>
<dbReference type="InterPro" id="IPR003660">
    <property type="entry name" value="HAMP_dom"/>
</dbReference>
<dbReference type="GO" id="GO:0016791">
    <property type="term" value="F:phosphatase activity"/>
    <property type="evidence" value="ECO:0007669"/>
    <property type="project" value="TreeGrafter"/>
</dbReference>
<dbReference type="PANTHER" id="PTHR43156">
    <property type="entry name" value="STAGE II SPORULATION PROTEIN E-RELATED"/>
    <property type="match status" value="1"/>
</dbReference>
<dbReference type="OrthoDB" id="5496380at2"/>
<dbReference type="PROSITE" id="PS50885">
    <property type="entry name" value="HAMP"/>
    <property type="match status" value="1"/>
</dbReference>
<dbReference type="Proteomes" id="UP000244912">
    <property type="component" value="Unassembled WGS sequence"/>
</dbReference>
<dbReference type="GO" id="GO:0016020">
    <property type="term" value="C:membrane"/>
    <property type="evidence" value="ECO:0007669"/>
    <property type="project" value="InterPro"/>
</dbReference>
<feature type="domain" description="HAMP" evidence="3">
    <location>
        <begin position="165"/>
        <end position="216"/>
    </location>
</feature>
<organism evidence="4 5">
    <name type="scientific">Palleronia abyssalis</name>
    <dbReference type="NCBI Taxonomy" id="1501240"/>
    <lineage>
        <taxon>Bacteria</taxon>
        <taxon>Pseudomonadati</taxon>
        <taxon>Pseudomonadota</taxon>
        <taxon>Alphaproteobacteria</taxon>
        <taxon>Rhodobacterales</taxon>
        <taxon>Roseobacteraceae</taxon>
        <taxon>Palleronia</taxon>
    </lineage>
</organism>
<evidence type="ECO:0000256" key="2">
    <source>
        <dbReference type="SAM" id="Phobius"/>
    </source>
</evidence>
<accession>A0A2R8BZ90</accession>
<gene>
    <name evidence="4" type="ORF">PAA8504_03313</name>
</gene>
<keyword evidence="1" id="KW-0378">Hydrolase</keyword>
<evidence type="ECO:0000256" key="1">
    <source>
        <dbReference type="ARBA" id="ARBA00022801"/>
    </source>
</evidence>
<dbReference type="Pfam" id="PF00672">
    <property type="entry name" value="HAMP"/>
    <property type="match status" value="1"/>
</dbReference>
<keyword evidence="2" id="KW-1133">Transmembrane helix</keyword>
<sequence length="483" mass="51282">MTGLLRRRVFVKYAVWSLLMGAALSTAVLTLYRDRVRDRLVAEVSTEIATLAAQLARPAAALAADGAPNRAAEILAVFASFPYAICAELRRDDEILAAWPRIGCGPMRNGLDLTPTVTVPGATFLVRIDEAEIGQRLRDEMIVLGGLAAGVGLLLLATGAAGFFLFVERPVRRLSRAMSAYERGRPERADVRTGDEIGRLMGTYNAMLDREAARTRDLREAHEAILENIGYAARLQESLLPDGRTMDHVFGTHAVLWRPRDGVGGDLYRLIPGATGGDMLALGDCTGHGVQGGLLTMLLAAELDAALARQPGIGPAALLAAVSDQLRQRLTEQGHARAGETGGDGFDGAICRRLPDGGLRVAMARVSVLVLDADGTAVRLRGDRLSLGYPDTPPQPSLTEQYIAPMPGRIAVFVTDGIPDQPGGPKRRALGLARLVRTCAAAAGNGPAAVVVAARDLVDGWTDTRGQRDDQTLIAVAVMPRAG</sequence>
<dbReference type="Gene3D" id="6.10.340.10">
    <property type="match status" value="1"/>
</dbReference>
<evidence type="ECO:0000313" key="5">
    <source>
        <dbReference type="Proteomes" id="UP000244912"/>
    </source>
</evidence>
<evidence type="ECO:0000259" key="3">
    <source>
        <dbReference type="PROSITE" id="PS50885"/>
    </source>
</evidence>
<dbReference type="CDD" id="cd06225">
    <property type="entry name" value="HAMP"/>
    <property type="match status" value="1"/>
</dbReference>
<dbReference type="InterPro" id="IPR036457">
    <property type="entry name" value="PPM-type-like_dom_sf"/>
</dbReference>
<dbReference type="InterPro" id="IPR001932">
    <property type="entry name" value="PPM-type_phosphatase-like_dom"/>
</dbReference>
<dbReference type="InterPro" id="IPR052016">
    <property type="entry name" value="Bact_Sigma-Reg"/>
</dbReference>
<dbReference type="SMART" id="SM00304">
    <property type="entry name" value="HAMP"/>
    <property type="match status" value="1"/>
</dbReference>
<dbReference type="Pfam" id="PF07228">
    <property type="entry name" value="SpoIIE"/>
    <property type="match status" value="1"/>
</dbReference>
<dbReference type="Gene3D" id="3.60.40.10">
    <property type="entry name" value="PPM-type phosphatase domain"/>
    <property type="match status" value="1"/>
</dbReference>
<protein>
    <recommendedName>
        <fullName evidence="3">HAMP domain-containing protein</fullName>
    </recommendedName>
</protein>
<dbReference type="EMBL" id="ONZF01000009">
    <property type="protein sequence ID" value="SPJ25462.1"/>
    <property type="molecule type" value="Genomic_DNA"/>
</dbReference>
<dbReference type="PANTHER" id="PTHR43156:SF9">
    <property type="entry name" value="HAMP DOMAIN-CONTAINING PROTEIN"/>
    <property type="match status" value="1"/>
</dbReference>
<keyword evidence="2" id="KW-0812">Transmembrane</keyword>
<dbReference type="GO" id="GO:0007165">
    <property type="term" value="P:signal transduction"/>
    <property type="evidence" value="ECO:0007669"/>
    <property type="project" value="InterPro"/>
</dbReference>